<dbReference type="Pfam" id="PF10536">
    <property type="entry name" value="PMD"/>
    <property type="match status" value="1"/>
</dbReference>
<gene>
    <name evidence="2" type="ORF">LITE_LOCUS27650</name>
    <name evidence="3" type="ORF">LITE_LOCUS27681</name>
</gene>
<accession>A0AAV0MC06</accession>
<dbReference type="EMBL" id="CAMGYJ010000007">
    <property type="protein sequence ID" value="CAI0443396.1"/>
    <property type="molecule type" value="Genomic_DNA"/>
</dbReference>
<dbReference type="AlphaFoldDB" id="A0AAV0MC06"/>
<dbReference type="InterPro" id="IPR019557">
    <property type="entry name" value="AminoTfrase-like_pln_mobile"/>
</dbReference>
<evidence type="ECO:0000313" key="3">
    <source>
        <dbReference type="EMBL" id="CAI0443456.1"/>
    </source>
</evidence>
<dbReference type="EMBL" id="CAMGYJ010000007">
    <property type="protein sequence ID" value="CAI0443456.1"/>
    <property type="molecule type" value="Genomic_DNA"/>
</dbReference>
<protein>
    <recommendedName>
        <fullName evidence="1">Aminotransferase-like plant mobile domain-containing protein</fullName>
    </recommendedName>
</protein>
<organism evidence="3 4">
    <name type="scientific">Linum tenue</name>
    <dbReference type="NCBI Taxonomy" id="586396"/>
    <lineage>
        <taxon>Eukaryota</taxon>
        <taxon>Viridiplantae</taxon>
        <taxon>Streptophyta</taxon>
        <taxon>Embryophyta</taxon>
        <taxon>Tracheophyta</taxon>
        <taxon>Spermatophyta</taxon>
        <taxon>Magnoliopsida</taxon>
        <taxon>eudicotyledons</taxon>
        <taxon>Gunneridae</taxon>
        <taxon>Pentapetalae</taxon>
        <taxon>rosids</taxon>
        <taxon>fabids</taxon>
        <taxon>Malpighiales</taxon>
        <taxon>Linaceae</taxon>
        <taxon>Linum</taxon>
    </lineage>
</organism>
<proteinExistence type="predicted"/>
<evidence type="ECO:0000313" key="4">
    <source>
        <dbReference type="Proteomes" id="UP001154282"/>
    </source>
</evidence>
<comment type="caution">
    <text evidence="3">The sequence shown here is derived from an EMBL/GenBank/DDBJ whole genome shotgun (WGS) entry which is preliminary data.</text>
</comment>
<evidence type="ECO:0000313" key="2">
    <source>
        <dbReference type="EMBL" id="CAI0443396.1"/>
    </source>
</evidence>
<evidence type="ECO:0000259" key="1">
    <source>
        <dbReference type="Pfam" id="PF10536"/>
    </source>
</evidence>
<name>A0AAV0MC06_9ROSI</name>
<feature type="domain" description="Aminotransferase-like plant mobile" evidence="1">
    <location>
        <begin position="2"/>
        <end position="60"/>
    </location>
</feature>
<sequence length="100" mass="11961">METMVWQPYIERALHLRGSMIQSEKFRAVVPLICFSAVMWHHPDRVLWQFGMRQPEPHQPHPEVEVRFFLRQTTRGKSRGYSRYTPRESRLLFGTVDMSS</sequence>
<reference evidence="3" key="1">
    <citation type="submission" date="2022-08" db="EMBL/GenBank/DDBJ databases">
        <authorList>
            <person name="Gutierrez-Valencia J."/>
        </authorList>
    </citation>
    <scope>NUCLEOTIDE SEQUENCE</scope>
</reference>
<dbReference type="Proteomes" id="UP001154282">
    <property type="component" value="Unassembled WGS sequence"/>
</dbReference>
<keyword evidence="4" id="KW-1185">Reference proteome</keyword>